<comment type="caution">
    <text evidence="1">The sequence shown here is derived from an EMBL/GenBank/DDBJ whole genome shotgun (WGS) entry which is preliminary data.</text>
</comment>
<evidence type="ECO:0000313" key="2">
    <source>
        <dbReference type="Proteomes" id="UP000186931"/>
    </source>
</evidence>
<sequence length="107" mass="12173">MKIKEQFFVVKNLTTGQFVCNVGSEKHKAAFTRLLTSAKCFQTFECAGDAIDTIRVFFTSKETEAARADDDSEYYIKDAQQNYEKFAKNLVICKLTRTHSISKGVEQ</sequence>
<proteinExistence type="predicted"/>
<accession>A0A1E8E5H2</accession>
<dbReference type="STRING" id="202956.BJN41_00640"/>
<organism evidence="1 2">
    <name type="scientific">Acinetobacter towneri</name>
    <dbReference type="NCBI Taxonomy" id="202956"/>
    <lineage>
        <taxon>Bacteria</taxon>
        <taxon>Pseudomonadati</taxon>
        <taxon>Pseudomonadota</taxon>
        <taxon>Gammaproteobacteria</taxon>
        <taxon>Moraxellales</taxon>
        <taxon>Moraxellaceae</taxon>
        <taxon>Acinetobacter</taxon>
    </lineage>
</organism>
<dbReference type="AlphaFoldDB" id="A0A1E8E5H2"/>
<gene>
    <name evidence="1" type="ORF">BJN41_00640</name>
</gene>
<reference evidence="1 2" key="1">
    <citation type="submission" date="2016-10" db="EMBL/GenBank/DDBJ databases">
        <title>Genome of airborne Acinetobacter sp. 5-2Ac02 in the hospital environment: Species near to Acinetobacter towneri.</title>
        <authorList>
            <person name="Barbosa B."/>
            <person name="Fernandez-Garcia L."/>
            <person name="Gato E."/>
            <person name="Leao R."/>
            <person name="Albano R."/>
            <person name="Fernandez B."/>
            <person name="Fernandez-Cuenca F."/>
            <person name="Marques E."/>
            <person name="Tomas M."/>
        </authorList>
    </citation>
    <scope>NUCLEOTIDE SEQUENCE [LARGE SCALE GENOMIC DNA]</scope>
    <source>
        <strain evidence="1 2">5-2Ac02</strain>
    </source>
</reference>
<evidence type="ECO:0000313" key="1">
    <source>
        <dbReference type="EMBL" id="OFE44668.1"/>
    </source>
</evidence>
<dbReference type="EMBL" id="MKQS01000001">
    <property type="protein sequence ID" value="OFE44668.1"/>
    <property type="molecule type" value="Genomic_DNA"/>
</dbReference>
<dbReference type="Proteomes" id="UP000186931">
    <property type="component" value="Unassembled WGS sequence"/>
</dbReference>
<protein>
    <submittedName>
        <fullName evidence="1">Uncharacterized protein</fullName>
    </submittedName>
</protein>
<name>A0A1E8E5H2_9GAMM</name>
<dbReference type="RefSeq" id="WP_070152224.1">
    <property type="nucleotide sequence ID" value="NZ_MKQS01000001.1"/>
</dbReference>